<evidence type="ECO:0000256" key="2">
    <source>
        <dbReference type="ARBA" id="ARBA00004123"/>
    </source>
</evidence>
<evidence type="ECO:0000256" key="10">
    <source>
        <dbReference type="ARBA" id="ARBA00022823"/>
    </source>
</evidence>
<evidence type="ECO:0000256" key="6">
    <source>
        <dbReference type="ARBA" id="ARBA00012945"/>
    </source>
</evidence>
<dbReference type="InterPro" id="IPR023213">
    <property type="entry name" value="CAT-like_dom_sf"/>
</dbReference>
<keyword evidence="22" id="KW-1185">Reference proteome</keyword>
<keyword evidence="9" id="KW-0808">Transferase</keyword>
<dbReference type="Proteomes" id="UP000694565">
    <property type="component" value="Unplaced"/>
</dbReference>
<dbReference type="Ensembl" id="ENSCLMT00005033488.1">
    <property type="protein sequence ID" value="ENSCLMP00005032118.1"/>
    <property type="gene ID" value="ENSCLMG00005015474.1"/>
</dbReference>
<dbReference type="GeneTree" id="ENSGT00930000151014"/>
<evidence type="ECO:0000256" key="9">
    <source>
        <dbReference type="ARBA" id="ARBA00022679"/>
    </source>
</evidence>
<dbReference type="SUPFAM" id="SSF51230">
    <property type="entry name" value="Single hybrid motif"/>
    <property type="match status" value="1"/>
</dbReference>
<dbReference type="InterPro" id="IPR006255">
    <property type="entry name" value="SucB"/>
</dbReference>
<evidence type="ECO:0000256" key="18">
    <source>
        <dbReference type="ARBA" id="ARBA00046046"/>
    </source>
</evidence>
<keyword evidence="13" id="KW-0539">Nucleus</keyword>
<feature type="compositionally biased region" description="Pro residues" evidence="19">
    <location>
        <begin position="161"/>
        <end position="188"/>
    </location>
</feature>
<dbReference type="NCBIfam" id="TIGR01347">
    <property type="entry name" value="sucB"/>
    <property type="match status" value="1"/>
</dbReference>
<dbReference type="InterPro" id="IPR050537">
    <property type="entry name" value="2-oxoacid_dehydrogenase"/>
</dbReference>
<dbReference type="Gene3D" id="3.30.559.10">
    <property type="entry name" value="Chloramphenicol acetyltransferase-like domain"/>
    <property type="match status" value="1"/>
</dbReference>
<comment type="cofactor">
    <cofactor evidence="1">
        <name>(R)-lipoate</name>
        <dbReference type="ChEBI" id="CHEBI:83088"/>
    </cofactor>
</comment>
<evidence type="ECO:0000256" key="15">
    <source>
        <dbReference type="ARBA" id="ARBA00030325"/>
    </source>
</evidence>
<dbReference type="PROSITE" id="PS00189">
    <property type="entry name" value="LIPOYL"/>
    <property type="match status" value="1"/>
</dbReference>
<dbReference type="InterPro" id="IPR000089">
    <property type="entry name" value="Biotin_lipoyl"/>
</dbReference>
<dbReference type="GO" id="GO:0045252">
    <property type="term" value="C:oxoglutarate dehydrogenase complex"/>
    <property type="evidence" value="ECO:0007669"/>
    <property type="project" value="InterPro"/>
</dbReference>
<dbReference type="SUPFAM" id="SSF52777">
    <property type="entry name" value="CoA-dependent acyltransferases"/>
    <property type="match status" value="1"/>
</dbReference>
<evidence type="ECO:0000256" key="3">
    <source>
        <dbReference type="ARBA" id="ARBA00004305"/>
    </source>
</evidence>
<reference evidence="21" key="1">
    <citation type="submission" date="2025-08" db="UniProtKB">
        <authorList>
            <consortium name="Ensembl"/>
        </authorList>
    </citation>
    <scope>IDENTIFICATION</scope>
</reference>
<dbReference type="PANTHER" id="PTHR43416">
    <property type="entry name" value="DIHYDROLIPOYLLYSINE-RESIDUE SUCCINYLTRANSFERASE COMPONENT OF 2-OXOGLUTARATE DEHYDROGENASE COMPLEX, MITOCHONDRIAL-RELATED"/>
    <property type="match status" value="1"/>
</dbReference>
<evidence type="ECO:0000256" key="17">
    <source>
        <dbReference type="ARBA" id="ARBA00032406"/>
    </source>
</evidence>
<dbReference type="GO" id="GO:0033512">
    <property type="term" value="P:L-lysine catabolic process to acetyl-CoA via saccharopine"/>
    <property type="evidence" value="ECO:0007669"/>
    <property type="project" value="UniProtKB-UniPathway"/>
</dbReference>
<dbReference type="GO" id="GO:0005759">
    <property type="term" value="C:mitochondrial matrix"/>
    <property type="evidence" value="ECO:0007669"/>
    <property type="project" value="UniProtKB-SubCell"/>
</dbReference>
<evidence type="ECO:0000256" key="4">
    <source>
        <dbReference type="ARBA" id="ARBA00005145"/>
    </source>
</evidence>
<evidence type="ECO:0000256" key="13">
    <source>
        <dbReference type="ARBA" id="ARBA00023242"/>
    </source>
</evidence>
<dbReference type="FunFam" id="3.30.559.10:FF:000006">
    <property type="entry name" value="Dihydrolipoyllysine-residue succinyltransferase component of 2-oxoglutarate dehydrogenase complex, mitochondrial"/>
    <property type="match status" value="1"/>
</dbReference>
<keyword evidence="8" id="KW-0816">Tricarboxylic acid cycle</keyword>
<accession>A0A8C2ZUF1</accession>
<feature type="region of interest" description="Disordered" evidence="19">
    <location>
        <begin position="147"/>
        <end position="188"/>
    </location>
</feature>
<evidence type="ECO:0000313" key="22">
    <source>
        <dbReference type="Proteomes" id="UP000694565"/>
    </source>
</evidence>
<name>A0A8C2ZUF1_CYCLU</name>
<evidence type="ECO:0000256" key="19">
    <source>
        <dbReference type="SAM" id="MobiDB-lite"/>
    </source>
</evidence>
<evidence type="ECO:0000313" key="21">
    <source>
        <dbReference type="Ensembl" id="ENSCLMP00005032118.1"/>
    </source>
</evidence>
<dbReference type="UniPathway" id="UPA00868">
    <property type="reaction ID" value="UER00840"/>
</dbReference>
<evidence type="ECO:0000256" key="14">
    <source>
        <dbReference type="ARBA" id="ARBA00023315"/>
    </source>
</evidence>
<protein>
    <recommendedName>
        <fullName evidence="7">Dihydrolipoyllysine-residue succinyltransferase component of 2-oxoglutarate dehydrogenase complex, mitochondrial</fullName>
        <ecNumber evidence="6">2.3.1.61</ecNumber>
    </recommendedName>
    <alternativeName>
        <fullName evidence="17">2-oxoglutarate dehydrogenase complex component E2</fullName>
    </alternativeName>
    <alternativeName>
        <fullName evidence="15">Dihydrolipoamide succinyltransferase component of 2-oxoglutarate dehydrogenase complex</fullName>
    </alternativeName>
    <alternativeName>
        <fullName evidence="16">E2K</fullName>
    </alternativeName>
</protein>
<keyword evidence="11" id="KW-0809">Transit peptide</keyword>
<feature type="compositionally biased region" description="Low complexity" evidence="19">
    <location>
        <begin position="147"/>
        <end position="160"/>
    </location>
</feature>
<evidence type="ECO:0000259" key="20">
    <source>
        <dbReference type="PROSITE" id="PS50968"/>
    </source>
</evidence>
<dbReference type="AlphaFoldDB" id="A0A8C2ZUF1"/>
<dbReference type="PROSITE" id="PS50968">
    <property type="entry name" value="BIOTINYL_LIPOYL"/>
    <property type="match status" value="1"/>
</dbReference>
<dbReference type="Pfam" id="PF00364">
    <property type="entry name" value="Biotin_lipoyl"/>
    <property type="match status" value="1"/>
</dbReference>
<dbReference type="Gene3D" id="2.40.50.100">
    <property type="match status" value="1"/>
</dbReference>
<keyword evidence="14" id="KW-0012">Acyltransferase</keyword>
<comment type="subcellular location">
    <subcellularLocation>
        <location evidence="3">Mitochondrion matrix</location>
    </subcellularLocation>
    <subcellularLocation>
        <location evidence="2">Nucleus</location>
    </subcellularLocation>
</comment>
<evidence type="ECO:0000256" key="5">
    <source>
        <dbReference type="ARBA" id="ARBA00007317"/>
    </source>
</evidence>
<evidence type="ECO:0000256" key="11">
    <source>
        <dbReference type="ARBA" id="ARBA00022946"/>
    </source>
</evidence>
<sequence length="424" mass="45899">MLSHSRCLTRNVGRSLSAIRQGNNALARRATSALSVGHAFTLNNNVKSDPRSSIFQIQYFRTSVPYRDEVVTVKTPAFAESVTEGDVRWEKAVGDTVSEDEVVCEIETDKTSLQVPAPASGVIEELLVPDGGKVEAGTALFKLRKGAGTPKAPKAEAPAAAAPPPPSATPPPPPPPSAVGPIPTTMPPVPPVPAHVKMNRMRLRIAQRLKEAQNTCAMLTTFNEVDMSNITEMRKTYKDDFLKKHNIKLGFMSAFVKAASYALADQPAVNAVIDDTTKEIVYREYVDISVAVATPKGLVVPVIRSVEGMNFTDIEKAINLLGEKARKNELAVEDMDGGTFTISNGGVFGSMFGTPIINPPQSAILGMHGIFDRPVAVGGKVEIRPMMYVALTYDHRLIDGREAVLFLRKIKSVVEDPRVLLLDM</sequence>
<evidence type="ECO:0000256" key="16">
    <source>
        <dbReference type="ARBA" id="ARBA00031331"/>
    </source>
</evidence>
<reference evidence="21" key="2">
    <citation type="submission" date="2025-09" db="UniProtKB">
        <authorList>
            <consortium name="Ensembl"/>
        </authorList>
    </citation>
    <scope>IDENTIFICATION</scope>
</reference>
<keyword evidence="12" id="KW-0496">Mitochondrion</keyword>
<evidence type="ECO:0000256" key="12">
    <source>
        <dbReference type="ARBA" id="ARBA00023128"/>
    </source>
</evidence>
<dbReference type="Pfam" id="PF00198">
    <property type="entry name" value="2-oxoacid_dh"/>
    <property type="match status" value="1"/>
</dbReference>
<dbReference type="GO" id="GO:0004149">
    <property type="term" value="F:dihydrolipoyllysine-residue succinyltransferase activity"/>
    <property type="evidence" value="ECO:0007669"/>
    <property type="project" value="UniProtKB-EC"/>
</dbReference>
<comment type="pathway">
    <text evidence="4">Amino-acid degradation; L-lysine degradation via saccharopine pathway; glutaryl-CoA from L-lysine: step 6/6.</text>
</comment>
<dbReference type="EC" id="2.3.1.61" evidence="6"/>
<evidence type="ECO:0000256" key="1">
    <source>
        <dbReference type="ARBA" id="ARBA00001938"/>
    </source>
</evidence>
<dbReference type="InterPro" id="IPR011053">
    <property type="entry name" value="Single_hybrid_motif"/>
</dbReference>
<dbReference type="InterPro" id="IPR003016">
    <property type="entry name" value="2-oxoA_DH_lipoyl-BS"/>
</dbReference>
<dbReference type="CDD" id="cd06849">
    <property type="entry name" value="lipoyl_domain"/>
    <property type="match status" value="1"/>
</dbReference>
<evidence type="ECO:0000256" key="8">
    <source>
        <dbReference type="ARBA" id="ARBA00022532"/>
    </source>
</evidence>
<dbReference type="FunFam" id="2.40.50.100:FF:000033">
    <property type="entry name" value="Dihydrolipoyllysine-residue succinyltransferase component of 2-oxoglutarate dehydrogenase complex, mitochondrial"/>
    <property type="match status" value="1"/>
</dbReference>
<gene>
    <name evidence="21" type="primary">dlst</name>
</gene>
<organism evidence="21 22">
    <name type="scientific">Cyclopterus lumpus</name>
    <name type="common">Lumpsucker</name>
    <dbReference type="NCBI Taxonomy" id="8103"/>
    <lineage>
        <taxon>Eukaryota</taxon>
        <taxon>Metazoa</taxon>
        <taxon>Chordata</taxon>
        <taxon>Craniata</taxon>
        <taxon>Vertebrata</taxon>
        <taxon>Euteleostomi</taxon>
        <taxon>Actinopterygii</taxon>
        <taxon>Neopterygii</taxon>
        <taxon>Teleostei</taxon>
        <taxon>Neoteleostei</taxon>
        <taxon>Acanthomorphata</taxon>
        <taxon>Eupercaria</taxon>
        <taxon>Perciformes</taxon>
        <taxon>Cottioidei</taxon>
        <taxon>Cottales</taxon>
        <taxon>Cyclopteridae</taxon>
        <taxon>Cyclopterus</taxon>
    </lineage>
</organism>
<dbReference type="PANTHER" id="PTHR43416:SF5">
    <property type="entry name" value="DIHYDROLIPOYLLYSINE-RESIDUE SUCCINYLTRANSFERASE COMPONENT OF 2-OXOGLUTARATE DEHYDROGENASE COMPLEX, MITOCHONDRIAL"/>
    <property type="match status" value="1"/>
</dbReference>
<evidence type="ECO:0000256" key="7">
    <source>
        <dbReference type="ARBA" id="ARBA00020294"/>
    </source>
</evidence>
<keyword evidence="10" id="KW-0450">Lipoyl</keyword>
<feature type="domain" description="Lipoyl-binding" evidence="20">
    <location>
        <begin position="70"/>
        <end position="144"/>
    </location>
</feature>
<comment type="function">
    <text evidence="18">Dihydrolipoamide succinyltransferase (E2) component of the 2-oxoglutarate dehydrogenase complex. The 2-oxoglutarate dehydrogenase complex catalyzes the overall conversion of 2-oxoglutarate to succinyl-CoA and CO(2). The 2-oxoglutarate dehydrogenase complex is mainly active in the mitochondrion. A fraction of the 2-oxoglutarate dehydrogenase complex also localizes in the nucleus and is required for lysine succinylation of histones: associates with KAT2A on chromatin and provides succinyl-CoA to histone succinyltransferase KAT2A.</text>
</comment>
<proteinExistence type="inferred from homology"/>
<dbReference type="GO" id="GO:0006099">
    <property type="term" value="P:tricarboxylic acid cycle"/>
    <property type="evidence" value="ECO:0007669"/>
    <property type="project" value="UniProtKB-KW"/>
</dbReference>
<dbReference type="GO" id="GO:0005634">
    <property type="term" value="C:nucleus"/>
    <property type="evidence" value="ECO:0007669"/>
    <property type="project" value="UniProtKB-SubCell"/>
</dbReference>
<comment type="similarity">
    <text evidence="5">Belongs to the 2-oxoacid dehydrogenase family.</text>
</comment>
<dbReference type="InterPro" id="IPR001078">
    <property type="entry name" value="2-oxoacid_DH_actylTfrase"/>
</dbReference>